<evidence type="ECO:0000313" key="4">
    <source>
        <dbReference type="Proteomes" id="UP000324767"/>
    </source>
</evidence>
<keyword evidence="3" id="KW-0378">Hydrolase</keyword>
<evidence type="ECO:0000256" key="1">
    <source>
        <dbReference type="ARBA" id="ARBA00008645"/>
    </source>
</evidence>
<evidence type="ECO:0000313" key="3">
    <source>
        <dbReference type="EMBL" id="KAA6408265.1"/>
    </source>
</evidence>
<dbReference type="InterPro" id="IPR029058">
    <property type="entry name" value="AB_hydrolase_fold"/>
</dbReference>
<dbReference type="EMBL" id="VXIT01000014">
    <property type="protein sequence ID" value="KAA6408265.1"/>
    <property type="molecule type" value="Genomic_DNA"/>
</dbReference>
<dbReference type="Pfam" id="PF12697">
    <property type="entry name" value="Abhydrolase_6"/>
    <property type="match status" value="1"/>
</dbReference>
<dbReference type="InterPro" id="IPR000073">
    <property type="entry name" value="AB_hydrolase_1"/>
</dbReference>
<proteinExistence type="inferred from homology"/>
<dbReference type="OrthoDB" id="2851338at2759"/>
<comment type="caution">
    <text evidence="3">The sequence shown here is derived from an EMBL/GenBank/DDBJ whole genome shotgun (WGS) entry which is preliminary data.</text>
</comment>
<dbReference type="GO" id="GO:0016787">
    <property type="term" value="F:hydrolase activity"/>
    <property type="evidence" value="ECO:0007669"/>
    <property type="project" value="UniProtKB-KW"/>
</dbReference>
<dbReference type="SUPFAM" id="SSF54909">
    <property type="entry name" value="Dimeric alpha+beta barrel"/>
    <property type="match status" value="1"/>
</dbReference>
<protein>
    <submittedName>
        <fullName evidence="3">Alpha beta hydrolase</fullName>
    </submittedName>
</protein>
<gene>
    <name evidence="3" type="ORF">FRX48_08007</name>
</gene>
<dbReference type="Gene3D" id="3.40.50.1820">
    <property type="entry name" value="alpha/beta hydrolase"/>
    <property type="match status" value="1"/>
</dbReference>
<feature type="domain" description="AB hydrolase-1" evidence="2">
    <location>
        <begin position="315"/>
        <end position="552"/>
    </location>
</feature>
<dbReference type="InterPro" id="IPR011008">
    <property type="entry name" value="Dimeric_a/b-barrel"/>
</dbReference>
<organism evidence="3 4">
    <name type="scientific">Lasallia pustulata</name>
    <dbReference type="NCBI Taxonomy" id="136370"/>
    <lineage>
        <taxon>Eukaryota</taxon>
        <taxon>Fungi</taxon>
        <taxon>Dikarya</taxon>
        <taxon>Ascomycota</taxon>
        <taxon>Pezizomycotina</taxon>
        <taxon>Lecanoromycetes</taxon>
        <taxon>OSLEUM clade</taxon>
        <taxon>Umbilicariomycetidae</taxon>
        <taxon>Umbilicariales</taxon>
        <taxon>Umbilicariaceae</taxon>
        <taxon>Lasallia</taxon>
    </lineage>
</organism>
<dbReference type="Proteomes" id="UP000324767">
    <property type="component" value="Unassembled WGS sequence"/>
</dbReference>
<name>A0A5M8PG74_9LECA</name>
<evidence type="ECO:0000259" key="2">
    <source>
        <dbReference type="Pfam" id="PF12697"/>
    </source>
</evidence>
<dbReference type="AlphaFoldDB" id="A0A5M8PG74"/>
<accession>A0A5M8PG74</accession>
<sequence length="560" mass="62685">MTDTMVPTSGILYVTMKPKQTLPIAQFHDWYNNEHGPTRLRLPFIKNGFRYRATDLEGPGEGMPEWMAIYDVTDMSEMIKEPYTTLRRDDVKSQREKDTMKQIGVDRRIYDLVKSWESKEFKRLEKVKAETEENVLVTVSLSLNTGEENVKELENWYNKEHVSMLSRVPGWLRTRRFVTSSVEGKQEIEYLALHEYAPQNGLGGEEFKAATSTPWDNKIMAQVVQEKRRRTYELYYTFGPAPRELSALSGTNLAPFTSPDGQTRTLPIPPDDGVAAIESYVTTPDGVVLPYRLEGSPSQNAPLIVLSNSILVDWGIWDSFVAAFFSSSQNRKYRVLRYLTRGRSHRCGDQNITVDVLASDITVLLDALRIPKAAAVIGVSLGGATVLNMALKYPARVAAFMACDTNAKSPEESKKTWSGRIVVAENEGAKAQTGETVVGEQLGELTVRRWFVKESFDGGITEAEIRRVKAMAESNSLEGFKKSVQALWQYDLQEEMKACAVRGAFVVGGRDGVLPGVMEEMAKGFGEGAEYLVIDGVGHLPMVERPREFAEVVTRFLDGS</sequence>
<comment type="similarity">
    <text evidence="1">Belongs to the AB hydrolase superfamily.</text>
</comment>
<dbReference type="SUPFAM" id="SSF53474">
    <property type="entry name" value="alpha/beta-Hydrolases"/>
    <property type="match status" value="1"/>
</dbReference>
<dbReference type="PANTHER" id="PTHR43039">
    <property type="entry name" value="ESTERASE-RELATED"/>
    <property type="match status" value="1"/>
</dbReference>
<reference evidence="3 4" key="1">
    <citation type="submission" date="2019-09" db="EMBL/GenBank/DDBJ databases">
        <title>The hologenome of the rock-dwelling lichen Lasallia pustulata.</title>
        <authorList>
            <person name="Greshake Tzovaras B."/>
            <person name="Segers F."/>
            <person name="Bicker A."/>
            <person name="Dal Grande F."/>
            <person name="Otte J."/>
            <person name="Hankeln T."/>
            <person name="Schmitt I."/>
            <person name="Ebersberger I."/>
        </authorList>
    </citation>
    <scope>NUCLEOTIDE SEQUENCE [LARGE SCALE GENOMIC DNA]</scope>
    <source>
        <strain evidence="3">A1-1</strain>
    </source>
</reference>